<dbReference type="VEuPathDB" id="ToxoDB:EAH_00011570"/>
<dbReference type="GeneID" id="25269227"/>
<evidence type="ECO:0000313" key="3">
    <source>
        <dbReference type="EMBL" id="CDI79648.1"/>
    </source>
</evidence>
<sequence>MLPSYLFIFITLLQCYLSARWCGSKSGKCGVWLWTEPRNLDILLPDTIYSTSTECYYITNNPQALNPGNSFSQQLSLAEKACNGWIIKEDFSASKLFEKNAALYLASSGFPGGKMRLRSSAQLQHRNQRCTIESAMAAPAALVKQPHYAAANKNITKALDLPSTCSLLADSSSERLVQLTRAAWRAGSMPLGFTLVNKLTPEEGREANLDITGQFCVSCDNSFPIRRPRDTEYDYNEEHPDSGATKQAIGGPNSTFDVFSLSGASLAEASEIARKLTLLTQTLFKVWLESLVVDLVKAWNGKMYFLQVKSFTLRQTGPRVDSALKVDDKSDDDDEPLDGALKASTALLRRQQISLAQPSVCAMCGLSRSKKSLNRMLNHRMMLEAQHHMRKRGVEILFFHQARKQQLSAESPVCGTCYSLYLAEKELILLEAELARETGQQISAEAGKLCFVTGILDAIQGSFLTKDPDLLELLQAFDNSCQNTEGAATGAGPVDELTDDAPEASNNEDILVTLQKHRSNAENDFLLGRQDSDVPLTRDAQGGLIIFRGGEAIQSAPPPQPYDLVLPAALYQWRLMLFLDSLQDTPSLQGSGQQKPCLLQLGLFGTTSPVQLPAPDERGVVRIRRMLIFYLFSKKPIVTEAFKEELHFSLRCGGNANLTNRPTKVTDGRAQSAGAQRPSMFQLTAKSKLLCSGTSESYEQPSAMGSCSLDRLAGKRNVKKQTSVLLFEGSTGRCRLGITLGLHRDMQVPTQYVSVVPFRDVFLSQTPYCCSCPLPAEWLDCFMAASES</sequence>
<feature type="compositionally biased region" description="Basic and acidic residues" evidence="1">
    <location>
        <begin position="231"/>
        <end position="241"/>
    </location>
</feature>
<keyword evidence="4" id="KW-1185">Reference proteome</keyword>
<dbReference type="RefSeq" id="XP_013250288.1">
    <property type="nucleotide sequence ID" value="XM_013394834.1"/>
</dbReference>
<reference evidence="3" key="2">
    <citation type="submission" date="2013-10" db="EMBL/GenBank/DDBJ databases">
        <authorList>
            <person name="Aslett M."/>
        </authorList>
    </citation>
    <scope>NUCLEOTIDE SEQUENCE [LARGE SCALE GENOMIC DNA]</scope>
    <source>
        <strain evidence="3">Houghton</strain>
    </source>
</reference>
<dbReference type="AlphaFoldDB" id="U6GK40"/>
<dbReference type="EMBL" id="HG671057">
    <property type="protein sequence ID" value="CDI79648.1"/>
    <property type="molecule type" value="Genomic_DNA"/>
</dbReference>
<feature type="signal peptide" evidence="2">
    <location>
        <begin position="1"/>
        <end position="18"/>
    </location>
</feature>
<name>U6GK40_EIMAC</name>
<keyword evidence="2" id="KW-0732">Signal</keyword>
<gene>
    <name evidence="3" type="ORF">EAH_00011570</name>
</gene>
<dbReference type="OrthoDB" id="65154at2759"/>
<protein>
    <submittedName>
        <fullName evidence="3">Uncharacterized protein</fullName>
    </submittedName>
</protein>
<accession>U6GK40</accession>
<proteinExistence type="predicted"/>
<evidence type="ECO:0000256" key="2">
    <source>
        <dbReference type="SAM" id="SignalP"/>
    </source>
</evidence>
<organism evidence="3 4">
    <name type="scientific">Eimeria acervulina</name>
    <name type="common">Coccidian parasite</name>
    <dbReference type="NCBI Taxonomy" id="5801"/>
    <lineage>
        <taxon>Eukaryota</taxon>
        <taxon>Sar</taxon>
        <taxon>Alveolata</taxon>
        <taxon>Apicomplexa</taxon>
        <taxon>Conoidasida</taxon>
        <taxon>Coccidia</taxon>
        <taxon>Eucoccidiorida</taxon>
        <taxon>Eimeriorina</taxon>
        <taxon>Eimeriidae</taxon>
        <taxon>Eimeria</taxon>
    </lineage>
</organism>
<evidence type="ECO:0000313" key="4">
    <source>
        <dbReference type="Proteomes" id="UP000018050"/>
    </source>
</evidence>
<reference evidence="3" key="1">
    <citation type="submission" date="2013-10" db="EMBL/GenBank/DDBJ databases">
        <title>Genomic analysis of the causative agents of coccidiosis in chickens.</title>
        <authorList>
            <person name="Reid A.J."/>
            <person name="Blake D."/>
            <person name="Billington K."/>
            <person name="Browne H."/>
            <person name="Dunn M."/>
            <person name="Hung S."/>
            <person name="Kawahara F."/>
            <person name="Miranda-Saavedra D."/>
            <person name="Mourier T."/>
            <person name="Nagra H."/>
            <person name="Otto T.D."/>
            <person name="Rawlings N."/>
            <person name="Sanchez A."/>
            <person name="Sanders M."/>
            <person name="Subramaniam C."/>
            <person name="Tay Y."/>
            <person name="Dear P."/>
            <person name="Doerig C."/>
            <person name="Gruber A."/>
            <person name="Parkinson J."/>
            <person name="Shirley M."/>
            <person name="Wan K.L."/>
            <person name="Berriman M."/>
            <person name="Tomley F."/>
            <person name="Pain A."/>
        </authorList>
    </citation>
    <scope>NUCLEOTIDE SEQUENCE [LARGE SCALE GENOMIC DNA]</scope>
    <source>
        <strain evidence="3">Houghton</strain>
    </source>
</reference>
<feature type="region of interest" description="Disordered" evidence="1">
    <location>
        <begin position="231"/>
        <end position="250"/>
    </location>
</feature>
<evidence type="ECO:0000256" key="1">
    <source>
        <dbReference type="SAM" id="MobiDB-lite"/>
    </source>
</evidence>
<feature type="chain" id="PRO_5004670995" evidence="2">
    <location>
        <begin position="19"/>
        <end position="788"/>
    </location>
</feature>
<dbReference type="Proteomes" id="UP000018050">
    <property type="component" value="Unassembled WGS sequence"/>
</dbReference>
<dbReference type="OMA" id="RRMLIFY"/>